<evidence type="ECO:0000313" key="3">
    <source>
        <dbReference type="Proteomes" id="UP000838756"/>
    </source>
</evidence>
<proteinExistence type="predicted"/>
<protein>
    <submittedName>
        <fullName evidence="2">Jg28013 protein</fullName>
    </submittedName>
</protein>
<dbReference type="EMBL" id="CAKXAJ010011624">
    <property type="protein sequence ID" value="CAH2215171.1"/>
    <property type="molecule type" value="Genomic_DNA"/>
</dbReference>
<feature type="non-terminal residue" evidence="2">
    <location>
        <position position="1"/>
    </location>
</feature>
<evidence type="ECO:0000256" key="1">
    <source>
        <dbReference type="SAM" id="Phobius"/>
    </source>
</evidence>
<organism evidence="2 3">
    <name type="scientific">Pararge aegeria aegeria</name>
    <dbReference type="NCBI Taxonomy" id="348720"/>
    <lineage>
        <taxon>Eukaryota</taxon>
        <taxon>Metazoa</taxon>
        <taxon>Ecdysozoa</taxon>
        <taxon>Arthropoda</taxon>
        <taxon>Hexapoda</taxon>
        <taxon>Insecta</taxon>
        <taxon>Pterygota</taxon>
        <taxon>Neoptera</taxon>
        <taxon>Endopterygota</taxon>
        <taxon>Lepidoptera</taxon>
        <taxon>Glossata</taxon>
        <taxon>Ditrysia</taxon>
        <taxon>Papilionoidea</taxon>
        <taxon>Nymphalidae</taxon>
        <taxon>Satyrinae</taxon>
        <taxon>Satyrini</taxon>
        <taxon>Parargina</taxon>
        <taxon>Pararge</taxon>
    </lineage>
</organism>
<keyword evidence="1" id="KW-0812">Transmembrane</keyword>
<name>A0A8S4QQV5_9NEOP</name>
<dbReference type="OrthoDB" id="6500128at2759"/>
<sequence>DSLSIPPLYFRWDLVVIYVLFKFLQGGGTGGMGLLNNLRSFLWIRVQQYTTRELQVCGKVIGEGFKGKDALALLSRGHTLYALVFRIIALMFDVKDAILIITINPLYKTRVSLRMKRAIDRSRPRWTSADW</sequence>
<dbReference type="AlphaFoldDB" id="A0A8S4QQV5"/>
<feature type="transmembrane region" description="Helical" evidence="1">
    <location>
        <begin position="12"/>
        <end position="35"/>
    </location>
</feature>
<keyword evidence="1" id="KW-0472">Membrane</keyword>
<accession>A0A8S4QQV5</accession>
<comment type="caution">
    <text evidence="2">The sequence shown here is derived from an EMBL/GenBank/DDBJ whole genome shotgun (WGS) entry which is preliminary data.</text>
</comment>
<gene>
    <name evidence="2" type="primary">jg28013</name>
    <name evidence="2" type="ORF">PAEG_LOCUS3590</name>
</gene>
<evidence type="ECO:0000313" key="2">
    <source>
        <dbReference type="EMBL" id="CAH2215171.1"/>
    </source>
</evidence>
<reference evidence="2" key="1">
    <citation type="submission" date="2022-03" db="EMBL/GenBank/DDBJ databases">
        <authorList>
            <person name="Lindestad O."/>
        </authorList>
    </citation>
    <scope>NUCLEOTIDE SEQUENCE</scope>
</reference>
<dbReference type="Proteomes" id="UP000838756">
    <property type="component" value="Unassembled WGS sequence"/>
</dbReference>
<keyword evidence="1" id="KW-1133">Transmembrane helix</keyword>
<keyword evidence="3" id="KW-1185">Reference proteome</keyword>